<evidence type="ECO:0000313" key="2">
    <source>
        <dbReference type="EMBL" id="GIY92259.1"/>
    </source>
</evidence>
<proteinExistence type="predicted"/>
<gene>
    <name evidence="2" type="ORF">CEXT_253931</name>
</gene>
<protein>
    <submittedName>
        <fullName evidence="2">Uncharacterized protein</fullName>
    </submittedName>
</protein>
<sequence length="115" mass="12889">MDNQDNTTTYGQCTSTTMEGADDSIEDEFSTTTIRMNECVLGEKARVVLMRIILKRWVNGSRKISGKENGCSVFEVSLCSSNEWSFTWVLKGEGLFKSRENSFVSLSSIAVENRV</sequence>
<dbReference type="EMBL" id="BPLR01017514">
    <property type="protein sequence ID" value="GIY92259.1"/>
    <property type="molecule type" value="Genomic_DNA"/>
</dbReference>
<feature type="compositionally biased region" description="Polar residues" evidence="1">
    <location>
        <begin position="1"/>
        <end position="18"/>
    </location>
</feature>
<name>A0AAV4XCC8_CAEEX</name>
<reference evidence="2 3" key="1">
    <citation type="submission" date="2021-06" db="EMBL/GenBank/DDBJ databases">
        <title>Caerostris extrusa draft genome.</title>
        <authorList>
            <person name="Kono N."/>
            <person name="Arakawa K."/>
        </authorList>
    </citation>
    <scope>NUCLEOTIDE SEQUENCE [LARGE SCALE GENOMIC DNA]</scope>
</reference>
<comment type="caution">
    <text evidence="2">The sequence shown here is derived from an EMBL/GenBank/DDBJ whole genome shotgun (WGS) entry which is preliminary data.</text>
</comment>
<evidence type="ECO:0000256" key="1">
    <source>
        <dbReference type="SAM" id="MobiDB-lite"/>
    </source>
</evidence>
<keyword evidence="3" id="KW-1185">Reference proteome</keyword>
<dbReference type="Proteomes" id="UP001054945">
    <property type="component" value="Unassembled WGS sequence"/>
</dbReference>
<feature type="region of interest" description="Disordered" evidence="1">
    <location>
        <begin position="1"/>
        <end position="24"/>
    </location>
</feature>
<dbReference type="AlphaFoldDB" id="A0AAV4XCC8"/>
<accession>A0AAV4XCC8</accession>
<organism evidence="2 3">
    <name type="scientific">Caerostris extrusa</name>
    <name type="common">Bark spider</name>
    <name type="synonym">Caerostris bankana</name>
    <dbReference type="NCBI Taxonomy" id="172846"/>
    <lineage>
        <taxon>Eukaryota</taxon>
        <taxon>Metazoa</taxon>
        <taxon>Ecdysozoa</taxon>
        <taxon>Arthropoda</taxon>
        <taxon>Chelicerata</taxon>
        <taxon>Arachnida</taxon>
        <taxon>Araneae</taxon>
        <taxon>Araneomorphae</taxon>
        <taxon>Entelegynae</taxon>
        <taxon>Araneoidea</taxon>
        <taxon>Araneidae</taxon>
        <taxon>Caerostris</taxon>
    </lineage>
</organism>
<evidence type="ECO:0000313" key="3">
    <source>
        <dbReference type="Proteomes" id="UP001054945"/>
    </source>
</evidence>